<dbReference type="GO" id="GO:0006508">
    <property type="term" value="P:proteolysis"/>
    <property type="evidence" value="ECO:0007669"/>
    <property type="project" value="UniProtKB-KW"/>
</dbReference>
<dbReference type="InterPro" id="IPR043502">
    <property type="entry name" value="DNA/RNA_pol_sf"/>
</dbReference>
<dbReference type="PROSITE" id="PS50878">
    <property type="entry name" value="RT_POL"/>
    <property type="match status" value="1"/>
</dbReference>
<evidence type="ECO:0000256" key="6">
    <source>
        <dbReference type="ARBA" id="ARBA00022801"/>
    </source>
</evidence>
<keyword evidence="6" id="KW-0378">Hydrolase</keyword>
<dbReference type="EMBL" id="LR862134">
    <property type="protein sequence ID" value="CAD1839896.1"/>
    <property type="molecule type" value="Genomic_DNA"/>
</dbReference>
<evidence type="ECO:0000259" key="9">
    <source>
        <dbReference type="PROSITE" id="PS50878"/>
    </source>
</evidence>
<evidence type="ECO:0000256" key="2">
    <source>
        <dbReference type="ARBA" id="ARBA00022679"/>
    </source>
</evidence>
<proteinExistence type="predicted"/>
<dbReference type="GO" id="GO:0003964">
    <property type="term" value="F:RNA-directed DNA polymerase activity"/>
    <property type="evidence" value="ECO:0007669"/>
    <property type="project" value="UniProtKB-KW"/>
</dbReference>
<dbReference type="CDD" id="cd01647">
    <property type="entry name" value="RT_LTR"/>
    <property type="match status" value="1"/>
</dbReference>
<sequence>MCVDYRQLNRVTIKDKFPIPVIDDLLDELGGSKLFSKLDLRSGYHQIRVCREDIPKTAFRTHHGHFEFKVMPFGLTNAPATFQALMNTVFAPYLRKFVLVFFDDILIYSENLQDHVRHLTLVLEELRKNQLFAKRSKCTFGQQRVEYLGHIITEEGFSPIPSAFSEIANAIAIASSSPCCVPDLVPGQFELSIAVSPAALRCTRVRDGAPRREPEPFRMPSTAAAGGSSRRYGVQFSASNFILAPLSALLEYSGILQARSSHPEGESLIGGGGVIAAAVARDHVSARIEESATTAHSSGGGGEVSIRIIGVGDQPPQALAVGPAREGISGSSTALSTEQSPSAPERHGRDGGSDGGAVGEVTSLSSSSSSSSSSSLPASILTVGSQTTDSDANAASGNNRDPSYQRYDIQQVARWIEQILPFSLL</sequence>
<dbReference type="Gene3D" id="3.30.70.270">
    <property type="match status" value="1"/>
</dbReference>
<dbReference type="InterPro" id="IPR043128">
    <property type="entry name" value="Rev_trsase/Diguanyl_cyclase"/>
</dbReference>
<evidence type="ECO:0000256" key="4">
    <source>
        <dbReference type="ARBA" id="ARBA00022722"/>
    </source>
</evidence>
<dbReference type="AlphaFoldDB" id="A0A6V7QAN4"/>
<keyword evidence="1" id="KW-0645">Protease</keyword>
<feature type="compositionally biased region" description="Polar residues" evidence="8">
    <location>
        <begin position="382"/>
        <end position="402"/>
    </location>
</feature>
<evidence type="ECO:0000256" key="3">
    <source>
        <dbReference type="ARBA" id="ARBA00022695"/>
    </source>
</evidence>
<dbReference type="Pfam" id="PF00078">
    <property type="entry name" value="RVT_1"/>
    <property type="match status" value="1"/>
</dbReference>
<protein>
    <recommendedName>
        <fullName evidence="9">Reverse transcriptase domain-containing protein</fullName>
    </recommendedName>
</protein>
<gene>
    <name evidence="10" type="ORF">CB5_LOCUS23107</name>
</gene>
<feature type="domain" description="Reverse transcriptase" evidence="9">
    <location>
        <begin position="1"/>
        <end position="152"/>
    </location>
</feature>
<accession>A0A6V7QAN4</accession>
<dbReference type="FunFam" id="3.10.10.10:FF:000007">
    <property type="entry name" value="Retrovirus-related Pol polyprotein from transposon 17.6-like Protein"/>
    <property type="match status" value="1"/>
</dbReference>
<evidence type="ECO:0000256" key="8">
    <source>
        <dbReference type="SAM" id="MobiDB-lite"/>
    </source>
</evidence>
<dbReference type="GO" id="GO:0004519">
    <property type="term" value="F:endonuclease activity"/>
    <property type="evidence" value="ECO:0007669"/>
    <property type="project" value="UniProtKB-KW"/>
</dbReference>
<keyword evidence="7" id="KW-0695">RNA-directed DNA polymerase</keyword>
<dbReference type="PANTHER" id="PTHR24559">
    <property type="entry name" value="TRANSPOSON TY3-I GAG-POL POLYPROTEIN"/>
    <property type="match status" value="1"/>
</dbReference>
<dbReference type="InterPro" id="IPR000477">
    <property type="entry name" value="RT_dom"/>
</dbReference>
<name>A0A6V7QAN4_ANACO</name>
<organism evidence="10">
    <name type="scientific">Ananas comosus var. bracteatus</name>
    <name type="common">red pineapple</name>
    <dbReference type="NCBI Taxonomy" id="296719"/>
    <lineage>
        <taxon>Eukaryota</taxon>
        <taxon>Viridiplantae</taxon>
        <taxon>Streptophyta</taxon>
        <taxon>Embryophyta</taxon>
        <taxon>Tracheophyta</taxon>
        <taxon>Spermatophyta</taxon>
        <taxon>Magnoliopsida</taxon>
        <taxon>Liliopsida</taxon>
        <taxon>Poales</taxon>
        <taxon>Bromeliaceae</taxon>
        <taxon>Bromelioideae</taxon>
        <taxon>Ananas</taxon>
    </lineage>
</organism>
<dbReference type="PANTHER" id="PTHR24559:SF444">
    <property type="entry name" value="REVERSE TRANSCRIPTASE DOMAIN-CONTAINING PROTEIN"/>
    <property type="match status" value="1"/>
</dbReference>
<feature type="compositionally biased region" description="Polar residues" evidence="8">
    <location>
        <begin position="329"/>
        <end position="342"/>
    </location>
</feature>
<dbReference type="InterPro" id="IPR053134">
    <property type="entry name" value="RNA-dir_DNA_polymerase"/>
</dbReference>
<keyword evidence="4" id="KW-0540">Nuclease</keyword>
<evidence type="ECO:0000256" key="7">
    <source>
        <dbReference type="ARBA" id="ARBA00022918"/>
    </source>
</evidence>
<feature type="region of interest" description="Disordered" evidence="8">
    <location>
        <begin position="317"/>
        <end position="403"/>
    </location>
</feature>
<reference evidence="10" key="1">
    <citation type="submission" date="2020-07" db="EMBL/GenBank/DDBJ databases">
        <authorList>
            <person name="Lin J."/>
        </authorList>
    </citation>
    <scope>NUCLEOTIDE SEQUENCE</scope>
</reference>
<keyword evidence="2" id="KW-0808">Transferase</keyword>
<dbReference type="GO" id="GO:0008233">
    <property type="term" value="F:peptidase activity"/>
    <property type="evidence" value="ECO:0007669"/>
    <property type="project" value="UniProtKB-KW"/>
</dbReference>
<evidence type="ECO:0000313" key="10">
    <source>
        <dbReference type="EMBL" id="CAD1839896.1"/>
    </source>
</evidence>
<dbReference type="SUPFAM" id="SSF56672">
    <property type="entry name" value="DNA/RNA polymerases"/>
    <property type="match status" value="1"/>
</dbReference>
<evidence type="ECO:0000256" key="1">
    <source>
        <dbReference type="ARBA" id="ARBA00022670"/>
    </source>
</evidence>
<keyword evidence="5" id="KW-0255">Endonuclease</keyword>
<feature type="compositionally biased region" description="Low complexity" evidence="8">
    <location>
        <begin position="359"/>
        <end position="376"/>
    </location>
</feature>
<keyword evidence="3" id="KW-0548">Nucleotidyltransferase</keyword>
<evidence type="ECO:0000256" key="5">
    <source>
        <dbReference type="ARBA" id="ARBA00022759"/>
    </source>
</evidence>